<sequence length="105" mass="11754">MFGLSTVPAVVQFVGFLFLPESPRWLLQRGLTQKARRVLSQIRGNQNIDDEFDSIKNGIEEEEKESAGGGPVLWRMLTYAPTRRALLVGCGLQMFQQLSGINVVM</sequence>
<dbReference type="InterPro" id="IPR005828">
    <property type="entry name" value="MFS_sugar_transport-like"/>
</dbReference>
<keyword evidence="2" id="KW-0813">Transport</keyword>
<evidence type="ECO:0000313" key="7">
    <source>
        <dbReference type="Proteomes" id="UP001148018"/>
    </source>
</evidence>
<keyword evidence="3" id="KW-0812">Transmembrane</keyword>
<organism evidence="6 7">
    <name type="scientific">Muraenolepis orangiensis</name>
    <name type="common">Patagonian moray cod</name>
    <dbReference type="NCBI Taxonomy" id="630683"/>
    <lineage>
        <taxon>Eukaryota</taxon>
        <taxon>Metazoa</taxon>
        <taxon>Chordata</taxon>
        <taxon>Craniata</taxon>
        <taxon>Vertebrata</taxon>
        <taxon>Euteleostomi</taxon>
        <taxon>Actinopterygii</taxon>
        <taxon>Neopterygii</taxon>
        <taxon>Teleostei</taxon>
        <taxon>Neoteleostei</taxon>
        <taxon>Acanthomorphata</taxon>
        <taxon>Zeiogadaria</taxon>
        <taxon>Gadariae</taxon>
        <taxon>Gadiformes</taxon>
        <taxon>Muraenolepidoidei</taxon>
        <taxon>Muraenolepididae</taxon>
        <taxon>Muraenolepis</taxon>
    </lineage>
</organism>
<reference evidence="6" key="1">
    <citation type="submission" date="2022-07" db="EMBL/GenBank/DDBJ databases">
        <title>Chromosome-level genome of Muraenolepis orangiensis.</title>
        <authorList>
            <person name="Kim J."/>
        </authorList>
    </citation>
    <scope>NUCLEOTIDE SEQUENCE</scope>
    <source>
        <strain evidence="6">KU_S4_2022</strain>
        <tissue evidence="6">Muscle</tissue>
    </source>
</reference>
<comment type="subcellular location">
    <subcellularLocation>
        <location evidence="1">Membrane</location>
        <topology evidence="1">Multi-pass membrane protein</topology>
    </subcellularLocation>
</comment>
<keyword evidence="4" id="KW-1133">Transmembrane helix</keyword>
<evidence type="ECO:0000256" key="4">
    <source>
        <dbReference type="ARBA" id="ARBA00022989"/>
    </source>
</evidence>
<evidence type="ECO:0000256" key="3">
    <source>
        <dbReference type="ARBA" id="ARBA00022692"/>
    </source>
</evidence>
<evidence type="ECO:0000256" key="2">
    <source>
        <dbReference type="ARBA" id="ARBA00022448"/>
    </source>
</evidence>
<dbReference type="GO" id="GO:0016324">
    <property type="term" value="C:apical plasma membrane"/>
    <property type="evidence" value="ECO:0007669"/>
    <property type="project" value="TreeGrafter"/>
</dbReference>
<name>A0A9Q0EUF8_9TELE</name>
<evidence type="ECO:0000256" key="1">
    <source>
        <dbReference type="ARBA" id="ARBA00004141"/>
    </source>
</evidence>
<dbReference type="GO" id="GO:0005366">
    <property type="term" value="F:myo-inositol:proton symporter activity"/>
    <property type="evidence" value="ECO:0007669"/>
    <property type="project" value="TreeGrafter"/>
</dbReference>
<dbReference type="AlphaFoldDB" id="A0A9Q0EUF8"/>
<comment type="caution">
    <text evidence="6">The sequence shown here is derived from an EMBL/GenBank/DDBJ whole genome shotgun (WGS) entry which is preliminary data.</text>
</comment>
<dbReference type="PANTHER" id="PTHR48020:SF12">
    <property type="entry name" value="PROTON MYO-INOSITOL COTRANSPORTER"/>
    <property type="match status" value="1"/>
</dbReference>
<dbReference type="EMBL" id="JANIIK010000036">
    <property type="protein sequence ID" value="KAJ3611926.1"/>
    <property type="molecule type" value="Genomic_DNA"/>
</dbReference>
<dbReference type="InterPro" id="IPR050814">
    <property type="entry name" value="Myo-inositol_Transporter"/>
</dbReference>
<evidence type="ECO:0000313" key="6">
    <source>
        <dbReference type="EMBL" id="KAJ3611926.1"/>
    </source>
</evidence>
<dbReference type="InterPro" id="IPR036259">
    <property type="entry name" value="MFS_trans_sf"/>
</dbReference>
<dbReference type="Gene3D" id="1.20.1250.20">
    <property type="entry name" value="MFS general substrate transporter like domains"/>
    <property type="match status" value="1"/>
</dbReference>
<protein>
    <submittedName>
        <fullName evidence="6">Uncharacterized protein</fullName>
    </submittedName>
</protein>
<keyword evidence="5" id="KW-0472">Membrane</keyword>
<gene>
    <name evidence="6" type="ORF">NHX12_020206</name>
</gene>
<dbReference type="Pfam" id="PF00083">
    <property type="entry name" value="Sugar_tr"/>
    <property type="match status" value="1"/>
</dbReference>
<dbReference type="OrthoDB" id="6339427at2759"/>
<dbReference type="SUPFAM" id="SSF103473">
    <property type="entry name" value="MFS general substrate transporter"/>
    <property type="match status" value="1"/>
</dbReference>
<dbReference type="Proteomes" id="UP001148018">
    <property type="component" value="Unassembled WGS sequence"/>
</dbReference>
<keyword evidence="7" id="KW-1185">Reference proteome</keyword>
<evidence type="ECO:0000256" key="5">
    <source>
        <dbReference type="ARBA" id="ARBA00023136"/>
    </source>
</evidence>
<accession>A0A9Q0EUF8</accession>
<proteinExistence type="predicted"/>
<dbReference type="PANTHER" id="PTHR48020">
    <property type="entry name" value="PROTON MYO-INOSITOL COTRANSPORTER"/>
    <property type="match status" value="1"/>
</dbReference>